<evidence type="ECO:0000313" key="2">
    <source>
        <dbReference type="EMBL" id="GAL35903.1"/>
    </source>
</evidence>
<dbReference type="PANTHER" id="PTHR12475:SF4">
    <property type="entry name" value="PROTEIN THEM6"/>
    <property type="match status" value="1"/>
</dbReference>
<dbReference type="Proteomes" id="UP000029224">
    <property type="component" value="Unassembled WGS sequence"/>
</dbReference>
<dbReference type="CDD" id="cd00586">
    <property type="entry name" value="4HBT"/>
    <property type="match status" value="1"/>
</dbReference>
<dbReference type="EMBL" id="BBMT01000008">
    <property type="protein sequence ID" value="GAL35903.1"/>
    <property type="molecule type" value="Genomic_DNA"/>
</dbReference>
<dbReference type="Gene3D" id="3.10.129.10">
    <property type="entry name" value="Hotdog Thioesterase"/>
    <property type="match status" value="1"/>
</dbReference>
<evidence type="ECO:0000313" key="3">
    <source>
        <dbReference type="Proteomes" id="UP000029224"/>
    </source>
</evidence>
<evidence type="ECO:0000256" key="1">
    <source>
        <dbReference type="SAM" id="MobiDB-lite"/>
    </source>
</evidence>
<comment type="caution">
    <text evidence="2">The sequence shown here is derived from an EMBL/GenBank/DDBJ whole genome shotgun (WGS) entry which is preliminary data.</text>
</comment>
<reference evidence="2 3" key="2">
    <citation type="submission" date="2014-09" db="EMBL/GenBank/DDBJ databases">
        <authorList>
            <consortium name="NBRP consortium"/>
            <person name="Sawabe T."/>
            <person name="Meirelles P."/>
            <person name="Nakanishi M."/>
            <person name="Sayaka M."/>
            <person name="Hattori M."/>
            <person name="Ohkuma M."/>
        </authorList>
    </citation>
    <scope>NUCLEOTIDE SEQUENCE [LARGE SCALE GENOMIC DNA]</scope>
    <source>
        <strain evidence="2 3">JCM 19240</strain>
    </source>
</reference>
<name>A0A090T9G8_9VIBR</name>
<dbReference type="SUPFAM" id="SSF54637">
    <property type="entry name" value="Thioesterase/thiol ester dehydrase-isomerase"/>
    <property type="match status" value="1"/>
</dbReference>
<dbReference type="InterPro" id="IPR029069">
    <property type="entry name" value="HotDog_dom_sf"/>
</dbReference>
<dbReference type="PANTHER" id="PTHR12475">
    <property type="match status" value="1"/>
</dbReference>
<feature type="region of interest" description="Disordered" evidence="1">
    <location>
        <begin position="171"/>
        <end position="190"/>
    </location>
</feature>
<sequence length="190" mass="21956">MYPFLRLAKTIFQSNKKPAISYTQQDEIEFRCHPWDIDMFMEMNNGRILTLYDLGRTALSVKCGLMRTLKQNRWGLVVAGSSVRYRKRVRMFDKITMKTQCVATDDKWFYLEQSMWVKGHPCSSVLIRAGVTSKNGIVTPQQVIDAAGEQPMTSDIPMWVQEWIDSEQHRPWPPTAYEGVGDSQVQVSEQ</sequence>
<proteinExistence type="predicted"/>
<dbReference type="AlphaFoldDB" id="A0A090T9G8"/>
<dbReference type="OrthoDB" id="3727779at2"/>
<protein>
    <submittedName>
        <fullName evidence="2">Mesenchymal stem cell protein DSCD75</fullName>
    </submittedName>
</protein>
<keyword evidence="3" id="KW-1185">Reference proteome</keyword>
<dbReference type="InterPro" id="IPR051490">
    <property type="entry name" value="THEM6_lcsJ_thioesterase"/>
</dbReference>
<reference evidence="2 3" key="1">
    <citation type="submission" date="2014-09" db="EMBL/GenBank/DDBJ databases">
        <title>Vibrio maritimus JCM 19240. (C210) whole genome shotgun sequence.</title>
        <authorList>
            <person name="Sawabe T."/>
            <person name="Meirelles P."/>
            <person name="Nakanishi M."/>
            <person name="Sayaka M."/>
            <person name="Hattori M."/>
            <person name="Ohkuma M."/>
        </authorList>
    </citation>
    <scope>NUCLEOTIDE SEQUENCE [LARGE SCALE GENOMIC DNA]</scope>
    <source>
        <strain evidence="2 3">JCM 19240</strain>
    </source>
</reference>
<organism evidence="2 3">
    <name type="scientific">Vibrio maritimus</name>
    <dbReference type="NCBI Taxonomy" id="990268"/>
    <lineage>
        <taxon>Bacteria</taxon>
        <taxon>Pseudomonadati</taxon>
        <taxon>Pseudomonadota</taxon>
        <taxon>Gammaproteobacteria</taxon>
        <taxon>Vibrionales</taxon>
        <taxon>Vibrionaceae</taxon>
        <taxon>Vibrio</taxon>
    </lineage>
</organism>
<accession>A0A090T9G8</accession>
<dbReference type="Pfam" id="PF13279">
    <property type="entry name" value="4HBT_2"/>
    <property type="match status" value="1"/>
</dbReference>
<gene>
    <name evidence="2" type="ORF">JCM19240_4838</name>
</gene>